<protein>
    <submittedName>
        <fullName evidence="1">Uncharacterized protein</fullName>
    </submittedName>
</protein>
<proteinExistence type="predicted"/>
<dbReference type="EMBL" id="JAJEPW010000010">
    <property type="protein sequence ID" value="MCC2128906.1"/>
    <property type="molecule type" value="Genomic_DNA"/>
</dbReference>
<dbReference type="RefSeq" id="WP_302928206.1">
    <property type="nucleotide sequence ID" value="NZ_JAJEPW010000010.1"/>
</dbReference>
<reference evidence="1" key="1">
    <citation type="submission" date="2021-10" db="EMBL/GenBank/DDBJ databases">
        <title>Anaerobic single-cell dispensing facilitates the cultivation of human gut bacteria.</title>
        <authorList>
            <person name="Afrizal A."/>
        </authorList>
    </citation>
    <scope>NUCLEOTIDE SEQUENCE</scope>
    <source>
        <strain evidence="1">CLA-AA-H272</strain>
    </source>
</reference>
<comment type="caution">
    <text evidence="1">The sequence shown here is derived from an EMBL/GenBank/DDBJ whole genome shotgun (WGS) entry which is preliminary data.</text>
</comment>
<dbReference type="Proteomes" id="UP001199319">
    <property type="component" value="Unassembled WGS sequence"/>
</dbReference>
<organism evidence="1 2">
    <name type="scientific">Brotocaccenecus cirricatena</name>
    <dbReference type="NCBI Taxonomy" id="3064195"/>
    <lineage>
        <taxon>Bacteria</taxon>
        <taxon>Bacillati</taxon>
        <taxon>Bacillota</taxon>
        <taxon>Clostridia</taxon>
        <taxon>Eubacteriales</taxon>
        <taxon>Oscillospiraceae</taxon>
        <taxon>Brotocaccenecus</taxon>
    </lineage>
</organism>
<evidence type="ECO:0000313" key="1">
    <source>
        <dbReference type="EMBL" id="MCC2128906.1"/>
    </source>
</evidence>
<accession>A0AAE3AFC2</accession>
<name>A0AAE3AFC2_9FIRM</name>
<dbReference type="AlphaFoldDB" id="A0AAE3AFC2"/>
<gene>
    <name evidence="1" type="ORF">LKD37_05135</name>
</gene>
<sequence length="83" mass="8686">MDQKEMMERLKRDPAALQAVMGSRDGQMLLGLLSGSDGGRTLQQAVRQAAAGDASAISGMLQGIMSTPQGAALVQRIGESLQK</sequence>
<keyword evidence="2" id="KW-1185">Reference proteome</keyword>
<evidence type="ECO:0000313" key="2">
    <source>
        <dbReference type="Proteomes" id="UP001199319"/>
    </source>
</evidence>